<keyword evidence="2" id="KW-1185">Reference proteome</keyword>
<evidence type="ECO:0000313" key="1">
    <source>
        <dbReference type="EMBL" id="KAI3920839.1"/>
    </source>
</evidence>
<accession>A0AAD4STI2</accession>
<proteinExistence type="predicted"/>
<reference evidence="1" key="1">
    <citation type="submission" date="2022-04" db="EMBL/GenBank/DDBJ databases">
        <title>A functionally conserved STORR gene fusion in Papaver species that diverged 16.8 million years ago.</title>
        <authorList>
            <person name="Catania T."/>
        </authorList>
    </citation>
    <scope>NUCLEOTIDE SEQUENCE</scope>
    <source>
        <strain evidence="1">S-188037</strain>
    </source>
</reference>
<dbReference type="EMBL" id="JAJJMB010008785">
    <property type="protein sequence ID" value="KAI3920839.1"/>
    <property type="molecule type" value="Genomic_DNA"/>
</dbReference>
<organism evidence="1 2">
    <name type="scientific">Papaver atlanticum</name>
    <dbReference type="NCBI Taxonomy" id="357466"/>
    <lineage>
        <taxon>Eukaryota</taxon>
        <taxon>Viridiplantae</taxon>
        <taxon>Streptophyta</taxon>
        <taxon>Embryophyta</taxon>
        <taxon>Tracheophyta</taxon>
        <taxon>Spermatophyta</taxon>
        <taxon>Magnoliopsida</taxon>
        <taxon>Ranunculales</taxon>
        <taxon>Papaveraceae</taxon>
        <taxon>Papaveroideae</taxon>
        <taxon>Papaver</taxon>
    </lineage>
</organism>
<sequence>MVSNALISLYGILIGDDAGLLVEFEDEDQLLWVHVEGMEMAVKNNKSGAVLGSMLCLKFYGKRLQPSMAGAVQEELAKAMPNHGYEIVQTLIVDIELGAHETLHHRQTLKCFQEKENDLYDLDYLSSQHGELEVMKDSWS</sequence>
<comment type="caution">
    <text evidence="1">The sequence shown here is derived from an EMBL/GenBank/DDBJ whole genome shotgun (WGS) entry which is preliminary data.</text>
</comment>
<gene>
    <name evidence="1" type="ORF">MKW98_005665</name>
</gene>
<name>A0AAD4STI2_9MAGN</name>
<dbReference type="Proteomes" id="UP001202328">
    <property type="component" value="Unassembled WGS sequence"/>
</dbReference>
<evidence type="ECO:0000313" key="2">
    <source>
        <dbReference type="Proteomes" id="UP001202328"/>
    </source>
</evidence>
<protein>
    <submittedName>
        <fullName evidence="1">Uncharacterized protein</fullName>
    </submittedName>
</protein>
<dbReference type="AlphaFoldDB" id="A0AAD4STI2"/>